<organism evidence="1 2">
    <name type="scientific">Operophtera brumata</name>
    <name type="common">Winter moth</name>
    <name type="synonym">Phalaena brumata</name>
    <dbReference type="NCBI Taxonomy" id="104452"/>
    <lineage>
        <taxon>Eukaryota</taxon>
        <taxon>Metazoa</taxon>
        <taxon>Ecdysozoa</taxon>
        <taxon>Arthropoda</taxon>
        <taxon>Hexapoda</taxon>
        <taxon>Insecta</taxon>
        <taxon>Pterygota</taxon>
        <taxon>Neoptera</taxon>
        <taxon>Endopterygota</taxon>
        <taxon>Lepidoptera</taxon>
        <taxon>Glossata</taxon>
        <taxon>Ditrysia</taxon>
        <taxon>Geometroidea</taxon>
        <taxon>Geometridae</taxon>
        <taxon>Larentiinae</taxon>
        <taxon>Operophtera</taxon>
    </lineage>
</organism>
<evidence type="ECO:0000313" key="1">
    <source>
        <dbReference type="EMBL" id="KOB77974.1"/>
    </source>
</evidence>
<name>A0A0L7LRE0_OPEBR</name>
<evidence type="ECO:0000313" key="2">
    <source>
        <dbReference type="Proteomes" id="UP000037510"/>
    </source>
</evidence>
<accession>A0A0L7LRE0</accession>
<gene>
    <name evidence="1" type="ORF">OBRU01_00405</name>
</gene>
<comment type="caution">
    <text evidence="1">The sequence shown here is derived from an EMBL/GenBank/DDBJ whole genome shotgun (WGS) entry which is preliminary data.</text>
</comment>
<protein>
    <submittedName>
        <fullName evidence="1">Uncharacterized protein</fullName>
    </submittedName>
</protein>
<reference evidence="1 2" key="1">
    <citation type="journal article" date="2015" name="Genome Biol. Evol.">
        <title>The genome of winter moth (Operophtera brumata) provides a genomic perspective on sexual dimorphism and phenology.</title>
        <authorList>
            <person name="Derks M.F."/>
            <person name="Smit S."/>
            <person name="Salis L."/>
            <person name="Schijlen E."/>
            <person name="Bossers A."/>
            <person name="Mateman C."/>
            <person name="Pijl A.S."/>
            <person name="de Ridder D."/>
            <person name="Groenen M.A."/>
            <person name="Visser M.E."/>
            <person name="Megens H.J."/>
        </authorList>
    </citation>
    <scope>NUCLEOTIDE SEQUENCE [LARGE SCALE GENOMIC DNA]</scope>
    <source>
        <strain evidence="1">WM2013NL</strain>
        <tissue evidence="1">Head and thorax</tissue>
    </source>
</reference>
<proteinExistence type="predicted"/>
<dbReference type="Proteomes" id="UP000037510">
    <property type="component" value="Unassembled WGS sequence"/>
</dbReference>
<keyword evidence="2" id="KW-1185">Reference proteome</keyword>
<dbReference type="AlphaFoldDB" id="A0A0L7LRE0"/>
<dbReference type="EMBL" id="JTDY01000271">
    <property type="protein sequence ID" value="KOB77974.1"/>
    <property type="molecule type" value="Genomic_DNA"/>
</dbReference>
<sequence>MPMPALRRPKVVLSHEKAQISLPRDKNYVIITLKGDRKLVVTEDSYNGILSMGGVYKCVFCDALLALQQAAKVQHISSLHHSRTLEKYPHVDEFSHHLIRKVSGYWSFYLIIV</sequence>